<keyword evidence="15" id="KW-1185">Reference proteome</keyword>
<name>A0ABY7TXD8_9SPHN</name>
<dbReference type="PROSITE" id="PS50880">
    <property type="entry name" value="TOPRIM"/>
    <property type="match status" value="1"/>
</dbReference>
<dbReference type="InterPro" id="IPR003594">
    <property type="entry name" value="HATPase_dom"/>
</dbReference>
<evidence type="ECO:0000259" key="13">
    <source>
        <dbReference type="PROSITE" id="PS50880"/>
    </source>
</evidence>
<dbReference type="PANTHER" id="PTHR45866">
    <property type="entry name" value="DNA GYRASE/TOPOISOMERASE SUBUNIT B"/>
    <property type="match status" value="1"/>
</dbReference>
<feature type="domain" description="Toprim" evidence="13">
    <location>
        <begin position="446"/>
        <end position="556"/>
    </location>
</feature>
<feature type="site" description="Interaction with DNA" evidence="11">
    <location>
        <position position="477"/>
    </location>
</feature>
<dbReference type="Pfam" id="PF21249">
    <property type="entry name" value="GyrB_hook"/>
    <property type="match status" value="1"/>
</dbReference>
<evidence type="ECO:0000256" key="12">
    <source>
        <dbReference type="SAM" id="MobiDB-lite"/>
    </source>
</evidence>
<dbReference type="PROSITE" id="PS00177">
    <property type="entry name" value="TOPOISOMERASE_II"/>
    <property type="match status" value="1"/>
</dbReference>
<evidence type="ECO:0000256" key="3">
    <source>
        <dbReference type="ARBA" id="ARBA00022490"/>
    </source>
</evidence>
<evidence type="ECO:0000256" key="4">
    <source>
        <dbReference type="ARBA" id="ARBA00022723"/>
    </source>
</evidence>
<evidence type="ECO:0000256" key="2">
    <source>
        <dbReference type="ARBA" id="ARBA00010708"/>
    </source>
</evidence>
<dbReference type="InterPro" id="IPR036890">
    <property type="entry name" value="HATPase_C_sf"/>
</dbReference>
<dbReference type="InterPro" id="IPR018522">
    <property type="entry name" value="TopoIIA_CS"/>
</dbReference>
<dbReference type="Pfam" id="PF00986">
    <property type="entry name" value="DNA_gyraseB_C"/>
    <property type="match status" value="1"/>
</dbReference>
<dbReference type="InterPro" id="IPR000565">
    <property type="entry name" value="Topo_IIA_B"/>
</dbReference>
<feature type="binding site" evidence="11">
    <location>
        <position position="452"/>
    </location>
    <ligand>
        <name>Mg(2+)</name>
        <dbReference type="ChEBI" id="CHEBI:18420"/>
        <label>1</label>
        <note>catalytic</note>
    </ligand>
</feature>
<dbReference type="SMART" id="SM00387">
    <property type="entry name" value="HATPase_c"/>
    <property type="match status" value="1"/>
</dbReference>
<dbReference type="InterPro" id="IPR013759">
    <property type="entry name" value="Topo_IIA_B_C"/>
</dbReference>
<keyword evidence="5 11" id="KW-0547">Nucleotide-binding</keyword>
<comment type="miscellaneous">
    <text evidence="11">Few gyrases are as efficient as E.coli at forming negative supercoils. Not all organisms have 2 type II topoisomerases; in organisms with a single type II topoisomerase this enzyme also has to decatenate newly replicated chromosomes.</text>
</comment>
<dbReference type="SUPFAM" id="SSF55874">
    <property type="entry name" value="ATPase domain of HSP90 chaperone/DNA topoisomerase II/histidine kinase"/>
    <property type="match status" value="1"/>
</dbReference>
<dbReference type="SUPFAM" id="SSF54211">
    <property type="entry name" value="Ribosomal protein S5 domain 2-like"/>
    <property type="match status" value="1"/>
</dbReference>
<dbReference type="EC" id="5.6.2.2" evidence="11"/>
<dbReference type="Gene3D" id="3.30.230.10">
    <property type="match status" value="1"/>
</dbReference>
<dbReference type="SMART" id="SM00433">
    <property type="entry name" value="TOP2c"/>
    <property type="match status" value="1"/>
</dbReference>
<dbReference type="PRINTS" id="PR00418">
    <property type="entry name" value="TPI2FAMILY"/>
</dbReference>
<keyword evidence="9" id="KW-0238">DNA-binding</keyword>
<keyword evidence="8 11" id="KW-0799">Topoisomerase</keyword>
<evidence type="ECO:0000256" key="9">
    <source>
        <dbReference type="ARBA" id="ARBA00023125"/>
    </source>
</evidence>
<dbReference type="InterPro" id="IPR001241">
    <property type="entry name" value="Topo_IIA"/>
</dbReference>
<keyword evidence="10 11" id="KW-0413">Isomerase</keyword>
<dbReference type="Pfam" id="PF00204">
    <property type="entry name" value="DNA_gyraseB"/>
    <property type="match status" value="1"/>
</dbReference>
<dbReference type="PANTHER" id="PTHR45866:SF1">
    <property type="entry name" value="DNA GYRASE SUBUNIT B, MITOCHONDRIAL"/>
    <property type="match status" value="1"/>
</dbReference>
<comment type="cofactor">
    <cofactor evidence="11">
        <name>Mg(2+)</name>
        <dbReference type="ChEBI" id="CHEBI:18420"/>
    </cofactor>
    <cofactor evidence="11">
        <name>Mn(2+)</name>
        <dbReference type="ChEBI" id="CHEBI:29035"/>
    </cofactor>
    <cofactor evidence="11">
        <name>Ca(2+)</name>
        <dbReference type="ChEBI" id="CHEBI:29108"/>
    </cofactor>
    <text evidence="11">Binds two Mg(2+) per subunit. The magnesium ions form salt bridges with both the protein and the DNA. Can also accept other divalent metal cations, such as Mn(2+) or Ca(2+).</text>
</comment>
<comment type="subcellular location">
    <subcellularLocation>
        <location evidence="11">Cytoplasm</location>
    </subcellularLocation>
</comment>
<dbReference type="Pfam" id="PF02518">
    <property type="entry name" value="HATPase_c"/>
    <property type="match status" value="1"/>
</dbReference>
<evidence type="ECO:0000256" key="8">
    <source>
        <dbReference type="ARBA" id="ARBA00023029"/>
    </source>
</evidence>
<keyword evidence="7 11" id="KW-0460">Magnesium</keyword>
<dbReference type="InterPro" id="IPR013506">
    <property type="entry name" value="Topo_IIA_bsu_dom2"/>
</dbReference>
<dbReference type="InterPro" id="IPR049353">
    <property type="entry name" value="GyrB_hook"/>
</dbReference>
<dbReference type="InterPro" id="IPR002288">
    <property type="entry name" value="DNA_gyrase_B_C"/>
</dbReference>
<dbReference type="InterPro" id="IPR006171">
    <property type="entry name" value="TOPRIM_dom"/>
</dbReference>
<gene>
    <name evidence="11 14" type="primary">gyrB</name>
    <name evidence="14" type="ORF">PQ457_00720</name>
</gene>
<keyword evidence="3 11" id="KW-0963">Cytoplasm</keyword>
<dbReference type="NCBIfam" id="NF004189">
    <property type="entry name" value="PRK05644.1"/>
    <property type="match status" value="1"/>
</dbReference>
<evidence type="ECO:0000256" key="7">
    <source>
        <dbReference type="ARBA" id="ARBA00022842"/>
    </source>
</evidence>
<feature type="region of interest" description="Disordered" evidence="12">
    <location>
        <begin position="729"/>
        <end position="754"/>
    </location>
</feature>
<dbReference type="InterPro" id="IPR034160">
    <property type="entry name" value="TOPRIM_GyrB"/>
</dbReference>
<reference evidence="14 15" key="1">
    <citation type="submission" date="2023-02" db="EMBL/GenBank/DDBJ databases">
        <title>Genome sequence of Novosphingobium humi KACC 19094.</title>
        <authorList>
            <person name="Kim S."/>
            <person name="Heo J."/>
            <person name="Kwon S.-W."/>
        </authorList>
    </citation>
    <scope>NUCLEOTIDE SEQUENCE [LARGE SCALE GENOMIC DNA]</scope>
    <source>
        <strain evidence="14 15">KACC 19094</strain>
    </source>
</reference>
<feature type="compositionally biased region" description="Acidic residues" evidence="12">
    <location>
        <begin position="736"/>
        <end position="745"/>
    </location>
</feature>
<dbReference type="Pfam" id="PF01751">
    <property type="entry name" value="Toprim"/>
    <property type="match status" value="1"/>
</dbReference>
<evidence type="ECO:0000256" key="5">
    <source>
        <dbReference type="ARBA" id="ARBA00022741"/>
    </source>
</evidence>
<dbReference type="CDD" id="cd00822">
    <property type="entry name" value="TopoII_Trans_DNA_gyrase"/>
    <property type="match status" value="1"/>
</dbReference>
<dbReference type="InterPro" id="IPR011557">
    <property type="entry name" value="GyrB"/>
</dbReference>
<dbReference type="InterPro" id="IPR013760">
    <property type="entry name" value="Topo_IIA-like_dom_sf"/>
</dbReference>
<evidence type="ECO:0000313" key="15">
    <source>
        <dbReference type="Proteomes" id="UP001218231"/>
    </source>
</evidence>
<dbReference type="NCBIfam" id="TIGR01059">
    <property type="entry name" value="gyrB"/>
    <property type="match status" value="1"/>
</dbReference>
<dbReference type="EMBL" id="CP117417">
    <property type="protein sequence ID" value="WCT77550.1"/>
    <property type="molecule type" value="Genomic_DNA"/>
</dbReference>
<proteinExistence type="inferred from homology"/>
<dbReference type="NCBIfam" id="NF011501">
    <property type="entry name" value="PRK14939.1"/>
    <property type="match status" value="1"/>
</dbReference>
<dbReference type="Gene3D" id="3.40.50.670">
    <property type="match status" value="2"/>
</dbReference>
<evidence type="ECO:0000256" key="10">
    <source>
        <dbReference type="ARBA" id="ARBA00023235"/>
    </source>
</evidence>
<comment type="similarity">
    <text evidence="2 11">Belongs to the type II topoisomerase GyrB family.</text>
</comment>
<evidence type="ECO:0000256" key="6">
    <source>
        <dbReference type="ARBA" id="ARBA00022840"/>
    </source>
</evidence>
<comment type="function">
    <text evidence="11">A type II topoisomerase that negatively supercoils closed circular double-stranded (ds) DNA in an ATP-dependent manner to modulate DNA topology and maintain chromosomes in an underwound state. Negative supercoiling favors strand separation, and DNA replication, transcription, recombination and repair, all of which involve strand separation. Also able to catalyze the interconversion of other topological isomers of dsDNA rings, including catenanes and knotted rings. Type II topoisomerases break and join 2 DNA strands simultaneously in an ATP-dependent manner.</text>
</comment>
<dbReference type="Gene3D" id="3.30.565.10">
    <property type="entry name" value="Histidine kinase-like ATPase, C-terminal domain"/>
    <property type="match status" value="1"/>
</dbReference>
<keyword evidence="4 11" id="KW-0479">Metal-binding</keyword>
<feature type="binding site" evidence="11">
    <location>
        <position position="527"/>
    </location>
    <ligand>
        <name>Mg(2+)</name>
        <dbReference type="ChEBI" id="CHEBI:18420"/>
        <label>2</label>
    </ligand>
</feature>
<feature type="site" description="Interaction with DNA" evidence="11">
    <location>
        <position position="480"/>
    </location>
</feature>
<organism evidence="14 15">
    <name type="scientific">Novosphingobium humi</name>
    <dbReference type="NCBI Taxonomy" id="2282397"/>
    <lineage>
        <taxon>Bacteria</taxon>
        <taxon>Pseudomonadati</taxon>
        <taxon>Pseudomonadota</taxon>
        <taxon>Alphaproteobacteria</taxon>
        <taxon>Sphingomonadales</taxon>
        <taxon>Sphingomonadaceae</taxon>
        <taxon>Novosphingobium</taxon>
    </lineage>
</organism>
<dbReference type="Proteomes" id="UP001218231">
    <property type="component" value="Chromosome"/>
</dbReference>
<feature type="binding site" evidence="11">
    <location>
        <position position="525"/>
    </location>
    <ligand>
        <name>Mg(2+)</name>
        <dbReference type="ChEBI" id="CHEBI:18420"/>
        <label>2</label>
    </ligand>
</feature>
<comment type="subunit">
    <text evidence="11">Heterotetramer, composed of two GyrA and two GyrB chains. In the heterotetramer, GyrA contains the active site tyrosine that forms a transient covalent intermediate with DNA, while GyrB binds cofactors and catalyzes ATP hydrolysis.</text>
</comment>
<dbReference type="PRINTS" id="PR01159">
    <property type="entry name" value="DNAGYRASEB"/>
</dbReference>
<dbReference type="SUPFAM" id="SSF56719">
    <property type="entry name" value="Type II DNA topoisomerase"/>
    <property type="match status" value="1"/>
</dbReference>
<accession>A0ABY7TXD8</accession>
<keyword evidence="6 11" id="KW-0067">ATP-binding</keyword>
<dbReference type="HAMAP" id="MF_01898">
    <property type="entry name" value="GyrB"/>
    <property type="match status" value="1"/>
</dbReference>
<dbReference type="GO" id="GO:0003918">
    <property type="term" value="F:DNA topoisomerase type II (double strand cut, ATP-hydrolyzing) activity"/>
    <property type="evidence" value="ECO:0007669"/>
    <property type="project" value="UniProtKB-EC"/>
</dbReference>
<dbReference type="InterPro" id="IPR020568">
    <property type="entry name" value="Ribosomal_Su5_D2-typ_SF"/>
</dbReference>
<sequence length="847" mass="93842">MSSENSSANQPNTNAYGADSIKVLKGLDAVRKRPGMYIGDTDDGSGLHHMVFEVSDNAIDEALAGHCDLVLIELNPDGSVSVEDNGRGIPTGLHPEEGVSAAEVIMTQLHAGGKFENTSDDNAYKVSGGLHGVGVSVVNALSEWLELTIWREGQEHWMRFRHGDAENPLIVKGDAPIYESGTRKGQKKNGTRVTFLASDETFKNVTVYDFDKLEHRYRELAFLNSGVRILLRDLRGEEVKEHDLYYEGGIAAFVRYLDRNKMALIPEPIAITADKDGIGIDVALQWNDSYYENVLCFTNNIPQRDGGTHLAAFRAALTRTLNNYAERSGMLKKEKVSLSGEDMREGLTAIVSVKLPDPKFSSQTKDKLVSSEVRQPLEALMADKMTQWLEENPAHAKSIIQKVIDAAAAREAAKRARELTRRKGVMDIASLPGKLADCQERDPSKCELFLVEGDSAGGSAKQGRDRHYQAILPLKGKILNVERARFDRIISSKEVGTLIQAMGTGIRDEFNLEKLRYHKIVIMTDADVDGAHIRTLLLTFFHRQMPDIIRAGHLFIAQPPLYKVAKGRSEVYLKDNAALDRYLVEAGLSGRMLETATGARSGRDLEDLVDHAMRFRNLMAFVQRKYNPAVIEAMALAGSLEHGLNPQDRKAALDKAAAWLGRSDREARWEAILTEDGHVEFLRHWRGVTDYHKIEAAFLISAEARKLARLAAEQAEVYASPAKFSRSTAVAAEPEPVVEEAEGEDAPAATRPVDLDGSITRPSQLLEAVLATGRKGLSIQRYKGLGEMNAEQLWETTLDPNNRALLQVKVEDADVTDEIFTRLMGDIVEPRREFIQENALNVANLDV</sequence>
<feature type="binding site" evidence="11">
    <location>
        <position position="525"/>
    </location>
    <ligand>
        <name>Mg(2+)</name>
        <dbReference type="ChEBI" id="CHEBI:18420"/>
        <label>1</label>
        <note>catalytic</note>
    </ligand>
</feature>
<evidence type="ECO:0000256" key="1">
    <source>
        <dbReference type="ARBA" id="ARBA00000185"/>
    </source>
</evidence>
<evidence type="ECO:0000256" key="11">
    <source>
        <dbReference type="HAMAP-Rule" id="MF_01898"/>
    </source>
</evidence>
<dbReference type="CDD" id="cd03366">
    <property type="entry name" value="TOPRIM_TopoIIA_GyrB"/>
    <property type="match status" value="1"/>
</dbReference>
<protein>
    <recommendedName>
        <fullName evidence="11">DNA gyrase subunit B</fullName>
        <ecNumber evidence="11">5.6.2.2</ecNumber>
    </recommendedName>
</protein>
<dbReference type="CDD" id="cd16928">
    <property type="entry name" value="HATPase_GyrB-like"/>
    <property type="match status" value="1"/>
</dbReference>
<evidence type="ECO:0000313" key="14">
    <source>
        <dbReference type="EMBL" id="WCT77550.1"/>
    </source>
</evidence>
<dbReference type="RefSeq" id="WP_273617921.1">
    <property type="nucleotide sequence ID" value="NZ_CP103868.1"/>
</dbReference>
<dbReference type="InterPro" id="IPR014721">
    <property type="entry name" value="Ribsml_uS5_D2-typ_fold_subgr"/>
</dbReference>
<comment type="catalytic activity">
    <reaction evidence="1 11">
        <text>ATP-dependent breakage, passage and rejoining of double-stranded DNA.</text>
        <dbReference type="EC" id="5.6.2.2"/>
    </reaction>
</comment>